<evidence type="ECO:0000256" key="1">
    <source>
        <dbReference type="ARBA" id="ARBA00022694"/>
    </source>
</evidence>
<dbReference type="VEuPathDB" id="FungiDB:MCYG_03051"/>
<organism evidence="6 7">
    <name type="scientific">Arthroderma otae (strain ATCC MYA-4605 / CBS 113480)</name>
    <name type="common">Microsporum canis</name>
    <dbReference type="NCBI Taxonomy" id="554155"/>
    <lineage>
        <taxon>Eukaryota</taxon>
        <taxon>Fungi</taxon>
        <taxon>Dikarya</taxon>
        <taxon>Ascomycota</taxon>
        <taxon>Pezizomycotina</taxon>
        <taxon>Eurotiomycetes</taxon>
        <taxon>Eurotiomycetidae</taxon>
        <taxon>Onygenales</taxon>
        <taxon>Arthrodermataceae</taxon>
        <taxon>Microsporum</taxon>
    </lineage>
</organism>
<evidence type="ECO:0000256" key="4">
    <source>
        <dbReference type="ARBA" id="ARBA00038402"/>
    </source>
</evidence>
<feature type="compositionally biased region" description="Polar residues" evidence="5">
    <location>
        <begin position="49"/>
        <end position="66"/>
    </location>
</feature>
<dbReference type="eggNOG" id="ENOG502SCED">
    <property type="taxonomic scope" value="Eukaryota"/>
</dbReference>
<dbReference type="Gene3D" id="6.20.50.20">
    <property type="match status" value="1"/>
</dbReference>
<evidence type="ECO:0000256" key="3">
    <source>
        <dbReference type="ARBA" id="ARBA00022833"/>
    </source>
</evidence>
<comment type="similarity">
    <text evidence="4">Belongs to the eukaryotic/archaeal RNase P protein component 4 family.</text>
</comment>
<evidence type="ECO:0000313" key="6">
    <source>
        <dbReference type="EMBL" id="EEQ30232.1"/>
    </source>
</evidence>
<dbReference type="PANTHER" id="PTHR14742">
    <property type="entry name" value="RIBONUCLEASE P SUBUNIT P21"/>
    <property type="match status" value="1"/>
</dbReference>
<reference evidence="7" key="1">
    <citation type="journal article" date="2012" name="MBio">
        <title>Comparative genome analysis of Trichophyton rubrum and related dermatophytes reveals candidate genes involved in infection.</title>
        <authorList>
            <person name="Martinez D.A."/>
            <person name="Oliver B.G."/>
            <person name="Graeser Y."/>
            <person name="Goldberg J.M."/>
            <person name="Li W."/>
            <person name="Martinez-Rossi N.M."/>
            <person name="Monod M."/>
            <person name="Shelest E."/>
            <person name="Barton R.C."/>
            <person name="Birch E."/>
            <person name="Brakhage A.A."/>
            <person name="Chen Z."/>
            <person name="Gurr S.J."/>
            <person name="Heiman D."/>
            <person name="Heitman J."/>
            <person name="Kosti I."/>
            <person name="Rossi A."/>
            <person name="Saif S."/>
            <person name="Samalova M."/>
            <person name="Saunders C.W."/>
            <person name="Shea T."/>
            <person name="Summerbell R.C."/>
            <person name="Xu J."/>
            <person name="Young S."/>
            <person name="Zeng Q."/>
            <person name="Birren B.W."/>
            <person name="Cuomo C.A."/>
            <person name="White T.C."/>
        </authorList>
    </citation>
    <scope>NUCLEOTIDE SEQUENCE [LARGE SCALE GENOMIC DNA]</scope>
    <source>
        <strain evidence="7">ATCC MYA-4605 / CBS 113480</strain>
    </source>
</reference>
<dbReference type="PANTHER" id="PTHR14742:SF0">
    <property type="entry name" value="RIBONUCLEASE P PROTEIN SUBUNIT P21"/>
    <property type="match status" value="1"/>
</dbReference>
<dbReference type="OrthoDB" id="128536at2759"/>
<dbReference type="RefSeq" id="XP_002847545.1">
    <property type="nucleotide sequence ID" value="XM_002847499.1"/>
</dbReference>
<name>C5FKL0_ARTOC</name>
<keyword evidence="2" id="KW-0479">Metal-binding</keyword>
<keyword evidence="1" id="KW-0819">tRNA processing</keyword>
<dbReference type="GO" id="GO:0046872">
    <property type="term" value="F:metal ion binding"/>
    <property type="evidence" value="ECO:0007669"/>
    <property type="project" value="UniProtKB-KW"/>
</dbReference>
<evidence type="ECO:0000256" key="5">
    <source>
        <dbReference type="SAM" id="MobiDB-lite"/>
    </source>
</evidence>
<evidence type="ECO:0000256" key="2">
    <source>
        <dbReference type="ARBA" id="ARBA00022723"/>
    </source>
</evidence>
<dbReference type="HOGENOM" id="CLU_079140_1_2_1"/>
<accession>C5FKL0</accession>
<feature type="compositionally biased region" description="Basic and acidic residues" evidence="5">
    <location>
        <begin position="67"/>
        <end position="76"/>
    </location>
</feature>
<proteinExistence type="inferred from homology"/>
<dbReference type="Pfam" id="PF04032">
    <property type="entry name" value="Rpr2"/>
    <property type="match status" value="1"/>
</dbReference>
<protein>
    <submittedName>
        <fullName evidence="6">RNAse P Rpr2/Rpp21 subunit domain-containing protein</fullName>
    </submittedName>
</protein>
<dbReference type="EMBL" id="DS995703">
    <property type="protein sequence ID" value="EEQ30232.1"/>
    <property type="molecule type" value="Genomic_DNA"/>
</dbReference>
<keyword evidence="7" id="KW-1185">Reference proteome</keyword>
<dbReference type="AlphaFoldDB" id="C5FKL0"/>
<dbReference type="InterPro" id="IPR007175">
    <property type="entry name" value="Rpr2/Snm1/Rpp21"/>
</dbReference>
<dbReference type="GeneID" id="9225072"/>
<dbReference type="OMA" id="HIRARLD"/>
<dbReference type="GO" id="GO:0005655">
    <property type="term" value="C:nucleolar ribonuclease P complex"/>
    <property type="evidence" value="ECO:0007669"/>
    <property type="project" value="TreeGrafter"/>
</dbReference>
<sequence length="170" mass="19212">MAKKTQKAQKGSGSRVQTHLHARIAYLYKATNYLQSATSTKRNEDDSQSQRTNDTSSISKQNASKESQPRPSDKKKLFSSIARQYGAQLRSVSLKSQLRLNCDIKRSICKRCDSLLRLGLTCSETIENKSRGKKKPWADTQVIICGFCGTRKRFPQGSKKNIKLVDRQKV</sequence>
<dbReference type="STRING" id="554155.C5FKL0"/>
<evidence type="ECO:0000313" key="7">
    <source>
        <dbReference type="Proteomes" id="UP000002035"/>
    </source>
</evidence>
<gene>
    <name evidence="6" type="ORF">MCYG_03051</name>
</gene>
<dbReference type="GO" id="GO:0008033">
    <property type="term" value="P:tRNA processing"/>
    <property type="evidence" value="ECO:0007669"/>
    <property type="project" value="UniProtKB-KW"/>
</dbReference>
<dbReference type="Proteomes" id="UP000002035">
    <property type="component" value="Unassembled WGS sequence"/>
</dbReference>
<feature type="region of interest" description="Disordered" evidence="5">
    <location>
        <begin position="37"/>
        <end position="77"/>
    </location>
</feature>
<keyword evidence="3" id="KW-0862">Zinc</keyword>